<dbReference type="CDD" id="cd01285">
    <property type="entry name" value="nucleoside_deaminase"/>
    <property type="match status" value="1"/>
</dbReference>
<keyword evidence="3" id="KW-1185">Reference proteome</keyword>
<evidence type="ECO:0000259" key="1">
    <source>
        <dbReference type="PROSITE" id="PS51747"/>
    </source>
</evidence>
<dbReference type="Gene3D" id="3.40.140.10">
    <property type="entry name" value="Cytidine Deaminase, domain 2"/>
    <property type="match status" value="1"/>
</dbReference>
<dbReference type="PANTHER" id="PTHR11079">
    <property type="entry name" value="CYTOSINE DEAMINASE FAMILY MEMBER"/>
    <property type="match status" value="1"/>
</dbReference>
<gene>
    <name evidence="2" type="ORF">NOR51B_2469</name>
</gene>
<dbReference type="eggNOG" id="COG0590">
    <property type="taxonomic scope" value="Bacteria"/>
</dbReference>
<dbReference type="InterPro" id="IPR002125">
    <property type="entry name" value="CMP_dCMP_dom"/>
</dbReference>
<evidence type="ECO:0000313" key="2">
    <source>
        <dbReference type="EMBL" id="EED36517.1"/>
    </source>
</evidence>
<accession>B8KWV0</accession>
<dbReference type="InterPro" id="IPR016193">
    <property type="entry name" value="Cytidine_deaminase-like"/>
</dbReference>
<dbReference type="STRING" id="565045.NOR51B_2469"/>
<dbReference type="PROSITE" id="PS51747">
    <property type="entry name" value="CYT_DCMP_DEAMINASES_2"/>
    <property type="match status" value="1"/>
</dbReference>
<dbReference type="AlphaFoldDB" id="B8KWV0"/>
<dbReference type="PANTHER" id="PTHR11079:SF179">
    <property type="entry name" value="TRNA(ADENINE(34)) DEAMINASE, CHLOROPLASTIC"/>
    <property type="match status" value="1"/>
</dbReference>
<dbReference type="RefSeq" id="WP_009021260.1">
    <property type="nucleotide sequence ID" value="NZ_DS999411.1"/>
</dbReference>
<dbReference type="Proteomes" id="UP000004699">
    <property type="component" value="Unassembled WGS sequence"/>
</dbReference>
<organism evidence="2 3">
    <name type="scientific">Luminiphilus syltensis NOR5-1B</name>
    <dbReference type="NCBI Taxonomy" id="565045"/>
    <lineage>
        <taxon>Bacteria</taxon>
        <taxon>Pseudomonadati</taxon>
        <taxon>Pseudomonadota</taxon>
        <taxon>Gammaproteobacteria</taxon>
        <taxon>Cellvibrionales</taxon>
        <taxon>Halieaceae</taxon>
        <taxon>Luminiphilus</taxon>
    </lineage>
</organism>
<evidence type="ECO:0000313" key="3">
    <source>
        <dbReference type="Proteomes" id="UP000004699"/>
    </source>
</evidence>
<dbReference type="GO" id="GO:0003824">
    <property type="term" value="F:catalytic activity"/>
    <property type="evidence" value="ECO:0007669"/>
    <property type="project" value="InterPro"/>
</dbReference>
<dbReference type="Pfam" id="PF00383">
    <property type="entry name" value="dCMP_cyt_deam_1"/>
    <property type="match status" value="1"/>
</dbReference>
<dbReference type="EMBL" id="DS999411">
    <property type="protein sequence ID" value="EED36517.1"/>
    <property type="molecule type" value="Genomic_DNA"/>
</dbReference>
<proteinExistence type="predicted"/>
<feature type="domain" description="CMP/dCMP-type deaminase" evidence="1">
    <location>
        <begin position="1"/>
        <end position="105"/>
    </location>
</feature>
<name>B8KWV0_9GAMM</name>
<protein>
    <submittedName>
        <fullName evidence="2">Cytosine deaminase</fullName>
    </submittedName>
</protein>
<dbReference type="HOGENOM" id="CLU_025810_7_0_6"/>
<dbReference type="SUPFAM" id="SSF53927">
    <property type="entry name" value="Cytidine deaminase-like"/>
    <property type="match status" value="1"/>
</dbReference>
<sequence length="137" mass="15381">MRKRFREGGCPIGAVIVDRVTREIVGKGHNTLVQENYPYNHRETAAIREAGHIDFSRCVLVTTLSPCDICARLIIMRQFPHPIVGDVTNAKGNEQLLRDHGIQADVPDYAVGIALYQHENPDLEREDWLGLGAHQSQ</sequence>
<reference evidence="3" key="1">
    <citation type="journal article" date="2013" name="BMC Microbiol.">
        <title>Taxonomy and evolution of bacteriochlorophyll a-containing members of the OM60/NOR5 clade of marine gammaproteobacteria: description of Luminiphilus syltensis gen. nov., sp. nov., reclassification of Haliea rubra as Pseudohaliea rubra gen. nov., comb. nov., and emendation of Chromatocurvus halotolerans.</title>
        <authorList>
            <person name="Spring S."/>
            <person name="Riedel T."/>
            <person name="Sproer C."/>
            <person name="Yan S."/>
            <person name="Harder J."/>
            <person name="Fuchs B.M."/>
        </authorList>
    </citation>
    <scope>NUCLEOTIDE SEQUENCE [LARGE SCALE GENOMIC DNA]</scope>
    <source>
        <strain evidence="3">NOR51-B</strain>
    </source>
</reference>